<dbReference type="EMBL" id="MU839834">
    <property type="protein sequence ID" value="KAK1755051.1"/>
    <property type="molecule type" value="Genomic_DNA"/>
</dbReference>
<keyword evidence="2" id="KW-0808">Transferase</keyword>
<dbReference type="PROSITE" id="PS50280">
    <property type="entry name" value="SET"/>
    <property type="match status" value="1"/>
</dbReference>
<dbReference type="InterPro" id="IPR048360">
    <property type="entry name" value="Ezh2_CXC_fung"/>
</dbReference>
<feature type="region of interest" description="Disordered" evidence="6">
    <location>
        <begin position="760"/>
        <end position="1114"/>
    </location>
</feature>
<dbReference type="PANTHER" id="PTHR45747:SF4">
    <property type="entry name" value="HISTONE-LYSINE N-METHYLTRANSFERASE E(Z)"/>
    <property type="match status" value="1"/>
</dbReference>
<dbReference type="GO" id="GO:0046976">
    <property type="term" value="F:histone H3K27 methyltransferase activity"/>
    <property type="evidence" value="ECO:0007669"/>
    <property type="project" value="TreeGrafter"/>
</dbReference>
<dbReference type="Pfam" id="PF18601">
    <property type="entry name" value="EZH2_N"/>
    <property type="match status" value="1"/>
</dbReference>
<feature type="domain" description="CXC" evidence="8">
    <location>
        <begin position="484"/>
        <end position="604"/>
    </location>
</feature>
<dbReference type="GO" id="GO:0031507">
    <property type="term" value="P:heterochromatin formation"/>
    <property type="evidence" value="ECO:0007669"/>
    <property type="project" value="TreeGrafter"/>
</dbReference>
<name>A0AAJ0F4W7_9PEZI</name>
<evidence type="ECO:0000313" key="9">
    <source>
        <dbReference type="EMBL" id="KAK1755051.1"/>
    </source>
</evidence>
<keyword evidence="10" id="KW-1185">Reference proteome</keyword>
<dbReference type="InterPro" id="IPR046341">
    <property type="entry name" value="SET_dom_sf"/>
</dbReference>
<dbReference type="Pfam" id="PF21509">
    <property type="entry name" value="Ezh2-like__CXC_fung"/>
    <property type="match status" value="1"/>
</dbReference>
<evidence type="ECO:0000256" key="4">
    <source>
        <dbReference type="ARBA" id="ARBA00023015"/>
    </source>
</evidence>
<keyword evidence="4" id="KW-0805">Transcription regulation</keyword>
<feature type="compositionally biased region" description="Polar residues" evidence="6">
    <location>
        <begin position="1045"/>
        <end position="1055"/>
    </location>
</feature>
<evidence type="ECO:0000313" key="10">
    <source>
        <dbReference type="Proteomes" id="UP001239445"/>
    </source>
</evidence>
<dbReference type="SMART" id="SM00317">
    <property type="entry name" value="SET"/>
    <property type="match status" value="1"/>
</dbReference>
<feature type="region of interest" description="Disordered" evidence="6">
    <location>
        <begin position="1"/>
        <end position="23"/>
    </location>
</feature>
<keyword evidence="3" id="KW-0949">S-adenosyl-L-methionine</keyword>
<evidence type="ECO:0000256" key="3">
    <source>
        <dbReference type="ARBA" id="ARBA00022691"/>
    </source>
</evidence>
<gene>
    <name evidence="9" type="ORF">QBC47DRAFT_301569</name>
</gene>
<proteinExistence type="predicted"/>
<dbReference type="PROSITE" id="PS51633">
    <property type="entry name" value="CXC"/>
    <property type="match status" value="1"/>
</dbReference>
<accession>A0AAJ0F4W7</accession>
<dbReference type="Pfam" id="PF18600">
    <property type="entry name" value="Ezh2_MCSS_fung"/>
    <property type="match status" value="1"/>
</dbReference>
<feature type="compositionally biased region" description="Basic residues" evidence="6">
    <location>
        <begin position="836"/>
        <end position="855"/>
    </location>
</feature>
<evidence type="ECO:0000256" key="6">
    <source>
        <dbReference type="SAM" id="MobiDB-lite"/>
    </source>
</evidence>
<dbReference type="Proteomes" id="UP001239445">
    <property type="component" value="Unassembled WGS sequence"/>
</dbReference>
<evidence type="ECO:0000256" key="2">
    <source>
        <dbReference type="ARBA" id="ARBA00022679"/>
    </source>
</evidence>
<dbReference type="InterPro" id="IPR001214">
    <property type="entry name" value="SET_dom"/>
</dbReference>
<dbReference type="InterPro" id="IPR045318">
    <property type="entry name" value="EZH1/2-like"/>
</dbReference>
<dbReference type="Gene3D" id="2.170.270.10">
    <property type="entry name" value="SET domain"/>
    <property type="match status" value="1"/>
</dbReference>
<evidence type="ECO:0000259" key="8">
    <source>
        <dbReference type="PROSITE" id="PS51633"/>
    </source>
</evidence>
<organism evidence="9 10">
    <name type="scientific">Echria macrotheca</name>
    <dbReference type="NCBI Taxonomy" id="438768"/>
    <lineage>
        <taxon>Eukaryota</taxon>
        <taxon>Fungi</taxon>
        <taxon>Dikarya</taxon>
        <taxon>Ascomycota</taxon>
        <taxon>Pezizomycotina</taxon>
        <taxon>Sordariomycetes</taxon>
        <taxon>Sordariomycetidae</taxon>
        <taxon>Sordariales</taxon>
        <taxon>Schizotheciaceae</taxon>
        <taxon>Echria</taxon>
    </lineage>
</organism>
<dbReference type="GO" id="GO:0003682">
    <property type="term" value="F:chromatin binding"/>
    <property type="evidence" value="ECO:0007669"/>
    <property type="project" value="TreeGrafter"/>
</dbReference>
<protein>
    <submittedName>
        <fullName evidence="9">Uncharacterized protein</fullName>
    </submittedName>
</protein>
<reference evidence="9" key="1">
    <citation type="submission" date="2023-06" db="EMBL/GenBank/DDBJ databases">
        <title>Genome-scale phylogeny and comparative genomics of the fungal order Sordariales.</title>
        <authorList>
            <consortium name="Lawrence Berkeley National Laboratory"/>
            <person name="Hensen N."/>
            <person name="Bonometti L."/>
            <person name="Westerberg I."/>
            <person name="Brannstrom I.O."/>
            <person name="Guillou S."/>
            <person name="Cros-Aarteil S."/>
            <person name="Calhoun S."/>
            <person name="Haridas S."/>
            <person name="Kuo A."/>
            <person name="Mondo S."/>
            <person name="Pangilinan J."/>
            <person name="Riley R."/>
            <person name="Labutti K."/>
            <person name="Andreopoulos B."/>
            <person name="Lipzen A."/>
            <person name="Chen C."/>
            <person name="Yanf M."/>
            <person name="Daum C."/>
            <person name="Ng V."/>
            <person name="Clum A."/>
            <person name="Steindorff A."/>
            <person name="Ohm R."/>
            <person name="Martin F."/>
            <person name="Silar P."/>
            <person name="Natvig D."/>
            <person name="Lalanne C."/>
            <person name="Gautier V."/>
            <person name="Ament-Velasquez S.L."/>
            <person name="Kruys A."/>
            <person name="Hutchinson M.I."/>
            <person name="Powell A.J."/>
            <person name="Barry K."/>
            <person name="Miller A.N."/>
            <person name="Grigoriev I.V."/>
            <person name="Debuchy R."/>
            <person name="Gladieux P."/>
            <person name="Thoren M.H."/>
            <person name="Johannesson H."/>
        </authorList>
    </citation>
    <scope>NUCLEOTIDE SEQUENCE</scope>
    <source>
        <strain evidence="9">PSN4</strain>
    </source>
</reference>
<evidence type="ECO:0000256" key="1">
    <source>
        <dbReference type="ARBA" id="ARBA00022603"/>
    </source>
</evidence>
<dbReference type="Pfam" id="PF00856">
    <property type="entry name" value="SET"/>
    <property type="match status" value="1"/>
</dbReference>
<keyword evidence="5" id="KW-0804">Transcription</keyword>
<feature type="compositionally biased region" description="Gly residues" evidence="6">
    <location>
        <begin position="1058"/>
        <end position="1073"/>
    </location>
</feature>
<feature type="compositionally biased region" description="Low complexity" evidence="6">
    <location>
        <begin position="975"/>
        <end position="991"/>
    </location>
</feature>
<keyword evidence="1" id="KW-0489">Methyltransferase</keyword>
<evidence type="ECO:0000256" key="5">
    <source>
        <dbReference type="ARBA" id="ARBA00023163"/>
    </source>
</evidence>
<feature type="compositionally biased region" description="Polar residues" evidence="6">
    <location>
        <begin position="933"/>
        <end position="959"/>
    </location>
</feature>
<dbReference type="InterPro" id="IPR026489">
    <property type="entry name" value="CXC_dom"/>
</dbReference>
<sequence length="1114" mass="122040">MAPRAASTRRLQQTPKTHGPTRTDWTVDKIASQLSSFVGDVSAGHTRLVEFMLDEADLKAPEDAHLSPEDHFADMKPTLFENGVVPEPGTQTMAVKFKQHGVEGKSKGGTKRCTYPVVCVKTNKDAVPRYRFHHVEIRKNILTPNTMLNFVPHLRDVDPNSAEEKKYSNWLSELDKLDTQSGFKTQDRAQKFAKRKQNEYAATISMYLGPWLRKLDIAGCTKSTLIRYMASQPDDDAITPQQKSTILNTVSQDIGSPQAFQGARMFTEAFDRVFNDPNMSPRVSLRDILLLDKSVETVVDDKRAKDTPSSSKRRDEDMLPRIEAKLASYSVLGCLICFSHDCEHGEFDTENQRGTFSVEGTGGVIRALEGKWAAQIEAQKNSQQNGVATKVHHQPCRNDCYRNFDVGNMADAVEPWTESELDVLRSIFATIGYSTTLTAYCFVAAVLGRKCWDVYRKFKELDLHLPPVAPRPETKVKTVPWYDRKKKQLGPDWKDSTTSHLHAIRELSEPCHHDGPCSADNKACPCAQHGVLCERFCHCTAETCGLKFTGCACHSSGKTCLQRQKEGRPCICVQLNRECDPVLCKGCGARERADPENAYDDHLHSTGCQNVPLQRGASKTVLLGKSQLEGCGYGLFTAEDIAQDEFIIEYTGELITHDEGVRREARRGDVFDEASSSSYLFTLLEHEGIWVDAAIYGNLSRYINHAAEGGERGANILPKIMYVNHEYRIKFSALRDIKAGEELFFNYGDNFPNLTKKLLEENPGEAGDAKRKGSTRRGDTARKTTTKAGMKGGAKGKKFRADGDSSGEDDPLDWLGLDARNDDDDMADSYDETTPRRRKKQRGGRRPGAGRKKKQPVADGNQHELEIADSQGNTPDSSGLAETPTRRRQMKNDQRAGTAKQPAAPEPGVKKVSKRGGARPGAGRKPKNRHASAASSHLTTGTQSSSNGSLPNGKSCPSTDSEDVPLMSLVLSGRAASHGGVDGVDGSSGAVKSEDAKIDAAAAAAAATTVVSTSRKRKASDLESSSSGGGGGGDGDVEIMAGVLNKSSHAGNTAAPSMGGGDLLKGGGGGGGFPYHEEQFRPMDEDEDDEEEDDVVDRQARKRQRPLRYRNDER</sequence>
<dbReference type="InterPro" id="IPR040968">
    <property type="entry name" value="EZH2_MCSS_fung"/>
</dbReference>
<dbReference type="AlphaFoldDB" id="A0AAJ0F4W7"/>
<feature type="compositionally biased region" description="Basic residues" evidence="6">
    <location>
        <begin position="911"/>
        <end position="930"/>
    </location>
</feature>
<feature type="compositionally biased region" description="Acidic residues" evidence="6">
    <location>
        <begin position="821"/>
        <end position="831"/>
    </location>
</feature>
<feature type="domain" description="SET" evidence="7">
    <location>
        <begin position="619"/>
        <end position="748"/>
    </location>
</feature>
<dbReference type="SUPFAM" id="SSF82199">
    <property type="entry name" value="SET domain"/>
    <property type="match status" value="1"/>
</dbReference>
<dbReference type="InterPro" id="IPR040595">
    <property type="entry name" value="EZH2_N"/>
</dbReference>
<dbReference type="GO" id="GO:0032259">
    <property type="term" value="P:methylation"/>
    <property type="evidence" value="ECO:0007669"/>
    <property type="project" value="UniProtKB-KW"/>
</dbReference>
<comment type="caution">
    <text evidence="9">The sequence shown here is derived from an EMBL/GenBank/DDBJ whole genome shotgun (WGS) entry which is preliminary data.</text>
</comment>
<dbReference type="PANTHER" id="PTHR45747">
    <property type="entry name" value="HISTONE-LYSINE N-METHYLTRANSFERASE E(Z)"/>
    <property type="match status" value="1"/>
</dbReference>
<dbReference type="GO" id="GO:0005634">
    <property type="term" value="C:nucleus"/>
    <property type="evidence" value="ECO:0007669"/>
    <property type="project" value="TreeGrafter"/>
</dbReference>
<evidence type="ECO:0000259" key="7">
    <source>
        <dbReference type="PROSITE" id="PS50280"/>
    </source>
</evidence>
<feature type="compositionally biased region" description="Basic and acidic residues" evidence="6">
    <location>
        <begin position="767"/>
        <end position="782"/>
    </location>
</feature>
<feature type="compositionally biased region" description="Acidic residues" evidence="6">
    <location>
        <begin position="1084"/>
        <end position="1095"/>
    </location>
</feature>